<dbReference type="AlphaFoldDB" id="A0A6I0EWS2"/>
<evidence type="ECO:0000313" key="3">
    <source>
        <dbReference type="Proteomes" id="UP000432715"/>
    </source>
</evidence>
<dbReference type="SUPFAM" id="SSF88946">
    <property type="entry name" value="Sigma2 domain of RNA polymerase sigma factors"/>
    <property type="match status" value="1"/>
</dbReference>
<comment type="caution">
    <text evidence="2">The sequence shown here is derived from an EMBL/GenBank/DDBJ whole genome shotgun (WGS) entry which is preliminary data.</text>
</comment>
<evidence type="ECO:0000313" key="2">
    <source>
        <dbReference type="EMBL" id="KAB3530332.1"/>
    </source>
</evidence>
<accession>A0A6I0EWS2</accession>
<dbReference type="OrthoDB" id="1856222at2"/>
<gene>
    <name evidence="2" type="ORF">F8154_13930</name>
</gene>
<dbReference type="RefSeq" id="WP_151862228.1">
    <property type="nucleotide sequence ID" value="NZ_WBZC01000068.1"/>
</dbReference>
<dbReference type="EMBL" id="WBZC01000068">
    <property type="protein sequence ID" value="KAB3530332.1"/>
    <property type="molecule type" value="Genomic_DNA"/>
</dbReference>
<dbReference type="Pfam" id="PF12645">
    <property type="entry name" value="HTH_16"/>
    <property type="match status" value="1"/>
</dbReference>
<dbReference type="InterPro" id="IPR013325">
    <property type="entry name" value="RNA_pol_sigma_r2"/>
</dbReference>
<dbReference type="InterPro" id="IPR024760">
    <property type="entry name" value="HTH_dom_conjug_TS-like"/>
</dbReference>
<name>A0A6I0EWS2_9FIRM</name>
<keyword evidence="3" id="KW-1185">Reference proteome</keyword>
<sequence length="78" mass="8946">MDDKNLRKVLNKAQKGDEEALNTIIDLFQPLLHKNSFVGGEFNEDCYQELIIKLMKCIKSFDSSSCNNVSKSLEKHLK</sequence>
<evidence type="ECO:0000259" key="1">
    <source>
        <dbReference type="Pfam" id="PF12645"/>
    </source>
</evidence>
<dbReference type="Gene3D" id="1.10.1740.10">
    <property type="match status" value="1"/>
</dbReference>
<dbReference type="Proteomes" id="UP000432715">
    <property type="component" value="Unassembled WGS sequence"/>
</dbReference>
<proteinExistence type="predicted"/>
<protein>
    <submittedName>
        <fullName evidence="2">Helix-turn-helix domain-containing protein</fullName>
    </submittedName>
</protein>
<dbReference type="GO" id="GO:0003700">
    <property type="term" value="F:DNA-binding transcription factor activity"/>
    <property type="evidence" value="ECO:0007669"/>
    <property type="project" value="InterPro"/>
</dbReference>
<organism evidence="2 3">
    <name type="scientific">Alkaliphilus pronyensis</name>
    <dbReference type="NCBI Taxonomy" id="1482732"/>
    <lineage>
        <taxon>Bacteria</taxon>
        <taxon>Bacillati</taxon>
        <taxon>Bacillota</taxon>
        <taxon>Clostridia</taxon>
        <taxon>Peptostreptococcales</taxon>
        <taxon>Natronincolaceae</taxon>
        <taxon>Alkaliphilus</taxon>
    </lineage>
</organism>
<feature type="domain" description="Helix-turn-helix conjugative transposon-like" evidence="1">
    <location>
        <begin position="8"/>
        <end position="62"/>
    </location>
</feature>
<reference evidence="2 3" key="1">
    <citation type="submission" date="2019-10" db="EMBL/GenBank/DDBJ databases">
        <title>Alkaliphilus serpentinus sp. nov. and Alkaliphilus pronyensis sp. nov., two novel anaerobic alkaliphilic species isolated from the serpentinized-hosted hydrothermal field of the Prony Bay (New Caledonia).</title>
        <authorList>
            <person name="Postec A."/>
        </authorList>
    </citation>
    <scope>NUCLEOTIDE SEQUENCE [LARGE SCALE GENOMIC DNA]</scope>
    <source>
        <strain evidence="2 3">LacV</strain>
    </source>
</reference>
<dbReference type="GO" id="GO:0006352">
    <property type="term" value="P:DNA-templated transcription initiation"/>
    <property type="evidence" value="ECO:0007669"/>
    <property type="project" value="InterPro"/>
</dbReference>